<evidence type="ECO:0000313" key="13">
    <source>
        <dbReference type="EMBL" id="BCZ44167.1"/>
    </source>
</evidence>
<dbReference type="Gene3D" id="3.40.50.2300">
    <property type="match status" value="1"/>
</dbReference>
<evidence type="ECO:0000256" key="10">
    <source>
        <dbReference type="PROSITE-ProRule" id="PRU00169"/>
    </source>
</evidence>
<evidence type="ECO:0000256" key="5">
    <source>
        <dbReference type="ARBA" id="ARBA00023012"/>
    </source>
</evidence>
<keyword evidence="7 13" id="KW-0238">DNA-binding</keyword>
<dbReference type="InterPro" id="IPR051552">
    <property type="entry name" value="HptR"/>
</dbReference>
<sequence>MLNVLIVDDEPNVRRGLRKIVPWEENGFQVCGEGQDAEDGFDKIMNLNPDIVLIDIKLPGKLGTDVIKEAREAGFTGKFIIVSGYSNFEYAKTGIKYGVKSYILKPIDEDELLDIVLELKTEIDNEKVWKINKELLKYNEIKNIILDENDDIEENNPIKEGYYKHENFQIALIADVDIEGNRIKLETLVKKQLYNYNDIDIIKLERVILILFKDFNSNRTNRIIIELKSKLEEKLKEQVFITLGNEVDNINKIKFSYREAKQLMEKRFLFLERGIISCENIQENSNDNSTDFNVIISKIYSYFDINDIEKLNLEFRNIEELFIQRNYLEEQIKVMIIKIFLDLKQKLINDYDSSEISIISNEEIIENIYSKISLKSTIDYLMEKFTYISEQIGTTSSDNIIKRVINYMNKNYYKDLKLETLAEIFNYNSAYLGKLFKSIVGENFNTYLDKVRIEKAKTLLVEEKLKVYQVCEKVGYKNIDYFHSKFKKYVGTSPLNYKKQYDKEV</sequence>
<evidence type="ECO:0000256" key="2">
    <source>
        <dbReference type="ARBA" id="ARBA00018672"/>
    </source>
</evidence>
<dbReference type="PROSITE" id="PS01124">
    <property type="entry name" value="HTH_ARAC_FAMILY_2"/>
    <property type="match status" value="1"/>
</dbReference>
<dbReference type="InterPro" id="IPR001789">
    <property type="entry name" value="Sig_transdc_resp-reg_receiver"/>
</dbReference>
<keyword evidence="4 10" id="KW-0597">Phosphoprotein</keyword>
<proteinExistence type="predicted"/>
<organism evidence="13 14">
    <name type="scientific">Clostridium gelidum</name>
    <dbReference type="NCBI Taxonomy" id="704125"/>
    <lineage>
        <taxon>Bacteria</taxon>
        <taxon>Bacillati</taxon>
        <taxon>Bacillota</taxon>
        <taxon>Clostridia</taxon>
        <taxon>Eubacteriales</taxon>
        <taxon>Clostridiaceae</taxon>
        <taxon>Clostridium</taxon>
    </lineage>
</organism>
<keyword evidence="14" id="KW-1185">Reference proteome</keyword>
<dbReference type="Pfam" id="PF12833">
    <property type="entry name" value="HTH_18"/>
    <property type="match status" value="1"/>
</dbReference>
<evidence type="ECO:0000313" key="14">
    <source>
        <dbReference type="Proteomes" id="UP000824633"/>
    </source>
</evidence>
<dbReference type="InterPro" id="IPR018062">
    <property type="entry name" value="HTH_AraC-typ_CS"/>
</dbReference>
<dbReference type="InterPro" id="IPR011006">
    <property type="entry name" value="CheY-like_superfamily"/>
</dbReference>
<dbReference type="GO" id="GO:0003677">
    <property type="term" value="F:DNA binding"/>
    <property type="evidence" value="ECO:0007669"/>
    <property type="project" value="UniProtKB-KW"/>
</dbReference>
<dbReference type="Pfam" id="PF00072">
    <property type="entry name" value="Response_reg"/>
    <property type="match status" value="1"/>
</dbReference>
<name>A0ABN6IPQ2_9CLOT</name>
<feature type="modified residue" description="4-aspartylphosphate" evidence="10">
    <location>
        <position position="55"/>
    </location>
</feature>
<evidence type="ECO:0000256" key="6">
    <source>
        <dbReference type="ARBA" id="ARBA00023015"/>
    </source>
</evidence>
<keyword evidence="3" id="KW-0963">Cytoplasm</keyword>
<accession>A0ABN6IPQ2</accession>
<dbReference type="PANTHER" id="PTHR42713:SF3">
    <property type="entry name" value="TRANSCRIPTIONAL REGULATORY PROTEIN HPTR"/>
    <property type="match status" value="1"/>
</dbReference>
<reference evidence="14" key="1">
    <citation type="submission" date="2021-07" db="EMBL/GenBank/DDBJ databases">
        <title>Complete genome sequencing of a Clostridium isolate.</title>
        <authorList>
            <person name="Ueki A."/>
            <person name="Tonouchi A."/>
        </authorList>
    </citation>
    <scope>NUCLEOTIDE SEQUENCE [LARGE SCALE GENOMIC DNA]</scope>
    <source>
        <strain evidence="14">C5S11</strain>
    </source>
</reference>
<comment type="function">
    <text evidence="9">May play the central regulatory role in sporulation. It may be an element of the effector pathway responsible for the activation of sporulation genes in response to nutritional stress. Spo0A may act in concert with spo0H (a sigma factor) to control the expression of some genes that are critical to the sporulation process.</text>
</comment>
<evidence type="ECO:0000256" key="9">
    <source>
        <dbReference type="ARBA" id="ARBA00024867"/>
    </source>
</evidence>
<dbReference type="SUPFAM" id="SSF52172">
    <property type="entry name" value="CheY-like"/>
    <property type="match status" value="1"/>
</dbReference>
<evidence type="ECO:0000256" key="1">
    <source>
        <dbReference type="ARBA" id="ARBA00004496"/>
    </source>
</evidence>
<gene>
    <name evidence="13" type="ORF">psyc5s11_02340</name>
</gene>
<dbReference type="Gene3D" id="1.10.10.60">
    <property type="entry name" value="Homeodomain-like"/>
    <property type="match status" value="2"/>
</dbReference>
<dbReference type="SMART" id="SM00448">
    <property type="entry name" value="REC"/>
    <property type="match status" value="1"/>
</dbReference>
<comment type="subcellular location">
    <subcellularLocation>
        <location evidence="1">Cytoplasm</location>
    </subcellularLocation>
</comment>
<dbReference type="PANTHER" id="PTHR42713">
    <property type="entry name" value="HISTIDINE KINASE-RELATED"/>
    <property type="match status" value="1"/>
</dbReference>
<feature type="domain" description="Response regulatory" evidence="12">
    <location>
        <begin position="3"/>
        <end position="120"/>
    </location>
</feature>
<evidence type="ECO:0000259" key="12">
    <source>
        <dbReference type="PROSITE" id="PS50110"/>
    </source>
</evidence>
<evidence type="ECO:0000259" key="11">
    <source>
        <dbReference type="PROSITE" id="PS01124"/>
    </source>
</evidence>
<keyword evidence="6" id="KW-0805">Transcription regulation</keyword>
<dbReference type="EMBL" id="AP024849">
    <property type="protein sequence ID" value="BCZ44167.1"/>
    <property type="molecule type" value="Genomic_DNA"/>
</dbReference>
<evidence type="ECO:0000256" key="8">
    <source>
        <dbReference type="ARBA" id="ARBA00023163"/>
    </source>
</evidence>
<keyword evidence="8" id="KW-0804">Transcription</keyword>
<dbReference type="Proteomes" id="UP000824633">
    <property type="component" value="Chromosome"/>
</dbReference>
<protein>
    <recommendedName>
        <fullName evidence="2">Stage 0 sporulation protein A homolog</fullName>
    </recommendedName>
</protein>
<dbReference type="SMART" id="SM00342">
    <property type="entry name" value="HTH_ARAC"/>
    <property type="match status" value="1"/>
</dbReference>
<evidence type="ECO:0000256" key="3">
    <source>
        <dbReference type="ARBA" id="ARBA00022490"/>
    </source>
</evidence>
<evidence type="ECO:0000256" key="4">
    <source>
        <dbReference type="ARBA" id="ARBA00022553"/>
    </source>
</evidence>
<dbReference type="InterPro" id="IPR018060">
    <property type="entry name" value="HTH_AraC"/>
</dbReference>
<dbReference type="RefSeq" id="WP_224035873.1">
    <property type="nucleotide sequence ID" value="NZ_AP024849.1"/>
</dbReference>
<dbReference type="PROSITE" id="PS00041">
    <property type="entry name" value="HTH_ARAC_FAMILY_1"/>
    <property type="match status" value="1"/>
</dbReference>
<keyword evidence="5" id="KW-0902">Two-component regulatory system</keyword>
<feature type="domain" description="HTH araC/xylS-type" evidence="11">
    <location>
        <begin position="402"/>
        <end position="500"/>
    </location>
</feature>
<evidence type="ECO:0000256" key="7">
    <source>
        <dbReference type="ARBA" id="ARBA00023125"/>
    </source>
</evidence>
<dbReference type="SUPFAM" id="SSF46689">
    <property type="entry name" value="Homeodomain-like"/>
    <property type="match status" value="2"/>
</dbReference>
<dbReference type="CDD" id="cd17536">
    <property type="entry name" value="REC_YesN-like"/>
    <property type="match status" value="1"/>
</dbReference>
<dbReference type="PROSITE" id="PS50110">
    <property type="entry name" value="RESPONSE_REGULATORY"/>
    <property type="match status" value="1"/>
</dbReference>
<dbReference type="InterPro" id="IPR009057">
    <property type="entry name" value="Homeodomain-like_sf"/>
</dbReference>